<keyword evidence="4 6" id="KW-0520">NAD</keyword>
<feature type="binding site" evidence="6">
    <location>
        <begin position="140"/>
        <end position="141"/>
    </location>
    <ligand>
        <name>NAD(+)</name>
        <dbReference type="ChEBI" id="CHEBI:57540"/>
    </ligand>
</feature>
<keyword evidence="1 6" id="KW-0808">Transferase</keyword>
<dbReference type="Pfam" id="PF01513">
    <property type="entry name" value="NAD_kinase"/>
    <property type="match status" value="1"/>
</dbReference>
<dbReference type="Pfam" id="PF20143">
    <property type="entry name" value="NAD_kinase_C"/>
    <property type="match status" value="1"/>
</dbReference>
<dbReference type="InterPro" id="IPR002504">
    <property type="entry name" value="NADK"/>
</dbReference>
<dbReference type="Gene3D" id="3.40.50.10330">
    <property type="entry name" value="Probable inorganic polyphosphate/atp-NAD kinase, domain 1"/>
    <property type="match status" value="1"/>
</dbReference>
<sequence length="286" mass="30966">MDRVGLLVALHKAGVGEAIKQLVALLEGSGVEVVMPKGVADLLGRPNFASVEDLGKVDVLIALGGDGCVLSAAHIAAPNNVPILGIRIGGFGFLAEVELEHVEEALKKLLAKDFWLDERTMLQAELWHGENLVWSASGLNDAVALKSPTSPLPVWEVFVNDEFLARYPADGVAVATPTGSTAYTLSAGGPVLAPDVDAFLLMPMYAHTLTLRPLVLPSKAKVTIQLLPQRRPVEGEITVDGQVSHQVLPTHRLVVLKAPMKARIIRFRGSSFYERLRQKLRWGERQ</sequence>
<feature type="binding site" evidence="6">
    <location>
        <begin position="66"/>
        <end position="67"/>
    </location>
    <ligand>
        <name>NAD(+)</name>
        <dbReference type="ChEBI" id="CHEBI:57540"/>
    </ligand>
</feature>
<evidence type="ECO:0000256" key="2">
    <source>
        <dbReference type="ARBA" id="ARBA00022777"/>
    </source>
</evidence>
<keyword evidence="8" id="KW-1185">Reference proteome</keyword>
<keyword evidence="6" id="KW-0963">Cytoplasm</keyword>
<protein>
    <recommendedName>
        <fullName evidence="6">NAD kinase</fullName>
        <ecNumber evidence="6">2.7.1.23</ecNumber>
    </recommendedName>
    <alternativeName>
        <fullName evidence="6">ATP-dependent NAD kinase</fullName>
    </alternativeName>
</protein>
<dbReference type="HAMAP" id="MF_00361">
    <property type="entry name" value="NAD_kinase"/>
    <property type="match status" value="1"/>
</dbReference>
<comment type="function">
    <text evidence="6">Involved in the regulation of the intracellular balance of NAD and NADP, and is a key enzyme in the biosynthesis of NADP. Catalyzes specifically the phosphorylation on 2'-hydroxyl of the adenosine moiety of NAD to yield NADP.</text>
</comment>
<comment type="similarity">
    <text evidence="6">Belongs to the NAD kinase family.</text>
</comment>
<comment type="caution">
    <text evidence="6">Lacks conserved residue(s) required for the propagation of feature annotation.</text>
</comment>
<dbReference type="PANTHER" id="PTHR20275:SF0">
    <property type="entry name" value="NAD KINASE"/>
    <property type="match status" value="1"/>
</dbReference>
<feature type="binding site" evidence="6">
    <location>
        <position position="170"/>
    </location>
    <ligand>
        <name>NAD(+)</name>
        <dbReference type="ChEBI" id="CHEBI:57540"/>
    </ligand>
</feature>
<evidence type="ECO:0000313" key="8">
    <source>
        <dbReference type="Proteomes" id="UP001204798"/>
    </source>
</evidence>
<evidence type="ECO:0000256" key="6">
    <source>
        <dbReference type="HAMAP-Rule" id="MF_00361"/>
    </source>
</evidence>
<feature type="active site" description="Proton acceptor" evidence="6">
    <location>
        <position position="66"/>
    </location>
</feature>
<keyword evidence="2 6" id="KW-0418">Kinase</keyword>
<dbReference type="EC" id="2.7.1.23" evidence="6"/>
<keyword evidence="6" id="KW-0067">ATP-binding</keyword>
<comment type="catalytic activity">
    <reaction evidence="5 6">
        <text>NAD(+) + ATP = ADP + NADP(+) + H(+)</text>
        <dbReference type="Rhea" id="RHEA:18629"/>
        <dbReference type="ChEBI" id="CHEBI:15378"/>
        <dbReference type="ChEBI" id="CHEBI:30616"/>
        <dbReference type="ChEBI" id="CHEBI:57540"/>
        <dbReference type="ChEBI" id="CHEBI:58349"/>
        <dbReference type="ChEBI" id="CHEBI:456216"/>
        <dbReference type="EC" id="2.7.1.23"/>
    </reaction>
</comment>
<evidence type="ECO:0000313" key="7">
    <source>
        <dbReference type="EMBL" id="MCS3919703.1"/>
    </source>
</evidence>
<keyword evidence="3 6" id="KW-0521">NADP</keyword>
<reference evidence="7 8" key="1">
    <citation type="submission" date="2022-08" db="EMBL/GenBank/DDBJ databases">
        <title>Bacterial and archaeal communities from various locations to study Microbial Dark Matter (Phase II).</title>
        <authorList>
            <person name="Stepanauskas R."/>
        </authorList>
    </citation>
    <scope>NUCLEOTIDE SEQUENCE [LARGE SCALE GENOMIC DNA]</scope>
    <source>
        <strain evidence="7 8">PD1</strain>
    </source>
</reference>
<name>A0ABT2EP03_9BACT</name>
<feature type="binding site" evidence="6">
    <location>
        <position position="242"/>
    </location>
    <ligand>
        <name>NAD(+)</name>
        <dbReference type="ChEBI" id="CHEBI:57540"/>
    </ligand>
</feature>
<dbReference type="InterPro" id="IPR017438">
    <property type="entry name" value="ATP-NAD_kinase_N"/>
</dbReference>
<dbReference type="Gene3D" id="2.60.200.30">
    <property type="entry name" value="Probable inorganic polyphosphate/atp-NAD kinase, domain 2"/>
    <property type="match status" value="1"/>
</dbReference>
<dbReference type="InterPro" id="IPR016064">
    <property type="entry name" value="NAD/diacylglycerol_kinase_sf"/>
</dbReference>
<organism evidence="7 8">
    <name type="scientific">Candidatus Fervidibacter sacchari</name>
    <dbReference type="NCBI Taxonomy" id="1448929"/>
    <lineage>
        <taxon>Bacteria</taxon>
        <taxon>Candidatus Fervidibacterota</taxon>
        <taxon>Candidatus Fervidibacter</taxon>
    </lineage>
</organism>
<evidence type="ECO:0000256" key="3">
    <source>
        <dbReference type="ARBA" id="ARBA00022857"/>
    </source>
</evidence>
<comment type="subcellular location">
    <subcellularLocation>
        <location evidence="6">Cytoplasm</location>
    </subcellularLocation>
</comment>
<evidence type="ECO:0000256" key="5">
    <source>
        <dbReference type="ARBA" id="ARBA00047925"/>
    </source>
</evidence>
<dbReference type="Proteomes" id="UP001204798">
    <property type="component" value="Unassembled WGS sequence"/>
</dbReference>
<accession>A0ABT2EP03</accession>
<dbReference type="SUPFAM" id="SSF111331">
    <property type="entry name" value="NAD kinase/diacylglycerol kinase-like"/>
    <property type="match status" value="1"/>
</dbReference>
<dbReference type="PANTHER" id="PTHR20275">
    <property type="entry name" value="NAD KINASE"/>
    <property type="match status" value="1"/>
</dbReference>
<dbReference type="RefSeq" id="WP_259096425.1">
    <property type="nucleotide sequence ID" value="NZ_CP130454.1"/>
</dbReference>
<feature type="binding site" evidence="6">
    <location>
        <begin position="181"/>
        <end position="186"/>
    </location>
    <ligand>
        <name>NAD(+)</name>
        <dbReference type="ChEBI" id="CHEBI:57540"/>
    </ligand>
</feature>
<dbReference type="EMBL" id="JANUCP010000003">
    <property type="protein sequence ID" value="MCS3919703.1"/>
    <property type="molecule type" value="Genomic_DNA"/>
</dbReference>
<keyword evidence="6" id="KW-0547">Nucleotide-binding</keyword>
<dbReference type="InterPro" id="IPR017437">
    <property type="entry name" value="ATP-NAD_kinase_PpnK-typ_C"/>
</dbReference>
<proteinExistence type="inferred from homology"/>
<comment type="cofactor">
    <cofactor evidence="6">
        <name>a divalent metal cation</name>
        <dbReference type="ChEBI" id="CHEBI:60240"/>
    </cofactor>
</comment>
<evidence type="ECO:0000256" key="4">
    <source>
        <dbReference type="ARBA" id="ARBA00023027"/>
    </source>
</evidence>
<dbReference type="GO" id="GO:0003951">
    <property type="term" value="F:NAD+ kinase activity"/>
    <property type="evidence" value="ECO:0007669"/>
    <property type="project" value="UniProtKB-EC"/>
</dbReference>
<gene>
    <name evidence="6" type="primary">nadK</name>
    <name evidence="7" type="ORF">M2350_002116</name>
</gene>
<evidence type="ECO:0000256" key="1">
    <source>
        <dbReference type="ARBA" id="ARBA00022679"/>
    </source>
</evidence>
<comment type="caution">
    <text evidence="7">The sequence shown here is derived from an EMBL/GenBank/DDBJ whole genome shotgun (WGS) entry which is preliminary data.</text>
</comment>